<evidence type="ECO:0008006" key="3">
    <source>
        <dbReference type="Google" id="ProtNLM"/>
    </source>
</evidence>
<protein>
    <recommendedName>
        <fullName evidence="3">F0F1-type ATP synthase</fullName>
    </recommendedName>
</protein>
<accession>A0ABT4H727</accession>
<organism evidence="1 2">
    <name type="scientific">Paenibacillus alvei</name>
    <name type="common">Bacillus alvei</name>
    <dbReference type="NCBI Taxonomy" id="44250"/>
    <lineage>
        <taxon>Bacteria</taxon>
        <taxon>Bacillati</taxon>
        <taxon>Bacillota</taxon>
        <taxon>Bacilli</taxon>
        <taxon>Bacillales</taxon>
        <taxon>Paenibacillaceae</taxon>
        <taxon>Paenibacillus</taxon>
    </lineage>
</organism>
<proteinExistence type="predicted"/>
<keyword evidence="2" id="KW-1185">Reference proteome</keyword>
<dbReference type="Proteomes" id="UP001527181">
    <property type="component" value="Unassembled WGS sequence"/>
</dbReference>
<evidence type="ECO:0000313" key="1">
    <source>
        <dbReference type="EMBL" id="MCY9764424.1"/>
    </source>
</evidence>
<name>A0ABT4H727_PAEAL</name>
<gene>
    <name evidence="1" type="ORF">M5X12_28410</name>
</gene>
<reference evidence="1 2" key="1">
    <citation type="submission" date="2022-05" db="EMBL/GenBank/DDBJ databases">
        <title>Genome Sequencing of Bee-Associated Microbes.</title>
        <authorList>
            <person name="Dunlap C."/>
        </authorList>
    </citation>
    <scope>NUCLEOTIDE SEQUENCE [LARGE SCALE GENOMIC DNA]</scope>
    <source>
        <strain evidence="1 2">NRRL B-04010</strain>
    </source>
</reference>
<comment type="caution">
    <text evidence="1">The sequence shown here is derived from an EMBL/GenBank/DDBJ whole genome shotgun (WGS) entry which is preliminary data.</text>
</comment>
<evidence type="ECO:0000313" key="2">
    <source>
        <dbReference type="Proteomes" id="UP001527181"/>
    </source>
</evidence>
<dbReference type="EMBL" id="JAMDNP010000088">
    <property type="protein sequence ID" value="MCY9764424.1"/>
    <property type="molecule type" value="Genomic_DNA"/>
</dbReference>
<dbReference type="RefSeq" id="WP_268599487.1">
    <property type="nucleotide sequence ID" value="NZ_JAMDNP010000088.1"/>
</dbReference>
<sequence>MKIVKFSILFVLICFPLFWVNKLQAREEAEKLQLELKFNDAMNQAVDDAARTLRTSAVWKETEEGYESKKRLELRRDDAVESFFMTLFLNFGLWDGVRKQDELKRYIPVVAIIGYDGLDIYAEEEYVGRSGDAILNHVWKPTMPYGFTDQYGNVIGFTLDDYVTIYHPSSRSWITGYQRELKYDTAEIPLLKDDHLFDSVRRTTIVNTVQNALASTINAHNEIALRNGVSYTFTQPAISEEEWHNTINDVGVMAFIQGLPVGYSTYNHYALGGSRLLKRDNYRGTIINGIKYAFPERCAPTDAIESYLSAPDAAKRGYFIRSCP</sequence>